<gene>
    <name evidence="1" type="ORF">QE382_001861</name>
</gene>
<comment type="caution">
    <text evidence="1">The sequence shown here is derived from an EMBL/GenBank/DDBJ whole genome shotgun (WGS) entry which is preliminary data.</text>
</comment>
<evidence type="ECO:0000313" key="1">
    <source>
        <dbReference type="EMBL" id="MDQ1149877.1"/>
    </source>
</evidence>
<accession>A0ABU0U4J9</accession>
<organism evidence="1 2">
    <name type="scientific">Sphingobacterium zeae</name>
    <dbReference type="NCBI Taxonomy" id="1776859"/>
    <lineage>
        <taxon>Bacteria</taxon>
        <taxon>Pseudomonadati</taxon>
        <taxon>Bacteroidota</taxon>
        <taxon>Sphingobacteriia</taxon>
        <taxon>Sphingobacteriales</taxon>
        <taxon>Sphingobacteriaceae</taxon>
        <taxon>Sphingobacterium</taxon>
    </lineage>
</organism>
<sequence>MELTRGEKASYPEKRNASIKFDSILASLMDLSWGN</sequence>
<proteinExistence type="predicted"/>
<dbReference type="EMBL" id="JAUTBA010000001">
    <property type="protein sequence ID" value="MDQ1149877.1"/>
    <property type="molecule type" value="Genomic_DNA"/>
</dbReference>
<protein>
    <submittedName>
        <fullName evidence="1">Uncharacterized protein</fullName>
    </submittedName>
</protein>
<keyword evidence="2" id="KW-1185">Reference proteome</keyword>
<dbReference type="Proteomes" id="UP001244640">
    <property type="component" value="Unassembled WGS sequence"/>
</dbReference>
<evidence type="ECO:0000313" key="2">
    <source>
        <dbReference type="Proteomes" id="UP001244640"/>
    </source>
</evidence>
<name>A0ABU0U4J9_9SPHI</name>
<reference evidence="1 2" key="1">
    <citation type="submission" date="2023-07" db="EMBL/GenBank/DDBJ databases">
        <title>Functional and genomic diversity of the sorghum phyllosphere microbiome.</title>
        <authorList>
            <person name="Shade A."/>
        </authorList>
    </citation>
    <scope>NUCLEOTIDE SEQUENCE [LARGE SCALE GENOMIC DNA]</scope>
    <source>
        <strain evidence="1 2">SORGH_AS_0892</strain>
    </source>
</reference>